<dbReference type="CDD" id="cd08602">
    <property type="entry name" value="GDPD_ScGlpQ1_like"/>
    <property type="match status" value="1"/>
</dbReference>
<proteinExistence type="inferred from homology"/>
<dbReference type="SUPFAM" id="SSF51695">
    <property type="entry name" value="PLC-like phosphodiesterases"/>
    <property type="match status" value="1"/>
</dbReference>
<gene>
    <name evidence="8" type="ORF">JM946_05790</name>
</gene>
<dbReference type="Pfam" id="PF03009">
    <property type="entry name" value="GDPD"/>
    <property type="match status" value="1"/>
</dbReference>
<organism evidence="8 9">
    <name type="scientific">Steroidobacter gossypii</name>
    <dbReference type="NCBI Taxonomy" id="2805490"/>
    <lineage>
        <taxon>Bacteria</taxon>
        <taxon>Pseudomonadati</taxon>
        <taxon>Pseudomonadota</taxon>
        <taxon>Gammaproteobacteria</taxon>
        <taxon>Steroidobacterales</taxon>
        <taxon>Steroidobacteraceae</taxon>
        <taxon>Steroidobacter</taxon>
    </lineage>
</organism>
<dbReference type="InterPro" id="IPR030395">
    <property type="entry name" value="GP_PDE_dom"/>
</dbReference>
<protein>
    <recommendedName>
        <fullName evidence="2">glycerophosphodiester phosphodiesterase</fullName>
        <ecNumber evidence="2">3.1.4.46</ecNumber>
    </recommendedName>
</protein>
<evidence type="ECO:0000256" key="3">
    <source>
        <dbReference type="ARBA" id="ARBA00022729"/>
    </source>
</evidence>
<accession>A0ABS1WTE3</accession>
<evidence type="ECO:0000256" key="5">
    <source>
        <dbReference type="ARBA" id="ARBA00022801"/>
    </source>
</evidence>
<feature type="domain" description="GP-PDE" evidence="7">
    <location>
        <begin position="36"/>
        <end position="356"/>
    </location>
</feature>
<dbReference type="EC" id="3.1.4.46" evidence="2"/>
<name>A0ABS1WTE3_9GAMM</name>
<dbReference type="PROSITE" id="PS51704">
    <property type="entry name" value="GP_PDE"/>
    <property type="match status" value="1"/>
</dbReference>
<evidence type="ECO:0000256" key="4">
    <source>
        <dbReference type="ARBA" id="ARBA00022798"/>
    </source>
</evidence>
<keyword evidence="5" id="KW-0378">Hydrolase</keyword>
<dbReference type="Proteomes" id="UP000661077">
    <property type="component" value="Unassembled WGS sequence"/>
</dbReference>
<reference evidence="8 9" key="1">
    <citation type="journal article" date="2021" name="Int. J. Syst. Evol. Microbiol.">
        <title>Steroidobacter gossypii sp. nov., isolated from soil of cotton cropping field.</title>
        <authorList>
            <person name="Huang R."/>
            <person name="Yang S."/>
            <person name="Zhen C."/>
            <person name="Liu W."/>
        </authorList>
    </citation>
    <scope>NUCLEOTIDE SEQUENCE [LARGE SCALE GENOMIC DNA]</scope>
    <source>
        <strain evidence="8 9">S1-65</strain>
    </source>
</reference>
<evidence type="ECO:0000313" key="9">
    <source>
        <dbReference type="Proteomes" id="UP000661077"/>
    </source>
</evidence>
<comment type="similarity">
    <text evidence="1">Belongs to the glycerophosphoryl diester phosphodiesterase family.</text>
</comment>
<dbReference type="RefSeq" id="WP_203166180.1">
    <property type="nucleotide sequence ID" value="NZ_JAEVLS010000001.1"/>
</dbReference>
<evidence type="ECO:0000256" key="1">
    <source>
        <dbReference type="ARBA" id="ARBA00007277"/>
    </source>
</evidence>
<dbReference type="Gene3D" id="3.20.20.190">
    <property type="entry name" value="Phosphatidylinositol (PI) phosphodiesterase"/>
    <property type="match status" value="1"/>
</dbReference>
<evidence type="ECO:0000256" key="6">
    <source>
        <dbReference type="ARBA" id="ARBA00047512"/>
    </source>
</evidence>
<keyword evidence="4" id="KW-0319">Glycerol metabolism</keyword>
<keyword evidence="3" id="KW-0732">Signal</keyword>
<evidence type="ECO:0000313" key="8">
    <source>
        <dbReference type="EMBL" id="MBM0104246.1"/>
    </source>
</evidence>
<comment type="caution">
    <text evidence="8">The sequence shown here is derived from an EMBL/GenBank/DDBJ whole genome shotgun (WGS) entry which is preliminary data.</text>
</comment>
<evidence type="ECO:0000256" key="2">
    <source>
        <dbReference type="ARBA" id="ARBA00012247"/>
    </source>
</evidence>
<dbReference type="PANTHER" id="PTHR43620:SF7">
    <property type="entry name" value="GLYCEROPHOSPHODIESTER PHOSPHODIESTERASE GDPD5-RELATED"/>
    <property type="match status" value="1"/>
</dbReference>
<sequence length="362" mass="40390">MTALGFVLAMVLTMGDSTHAQASADKKWGTLDGAPPLVIAHRGASGYRPEHTLASYLLAIEFGADYIEPDLVATRDGHLIARHEPLLDDTTDVKSRPEFAARRSTKTLDGKQVAGFYASDFTLAEIRELRAVQANPARSKEYDGMYTVPTFEEILDLVERESTRRGRPIGIYPETKHPAFHLALQLPLEDRLIDALNRRNLNRAGTPIFIQSFESANLQYLRSKTELPLVQLMDEGSLIYDASGKRVVGVHIPDYGDPRGGERPSSLTEVASYAYAIGPWKRQILRDVGQPKLLTTTAIEQAHAAGLRVHTYTFRDEPATLAPEYENDPLNEYRRFFELGVDGVFSDFSDTALKARAQWQSR</sequence>
<dbReference type="InterPro" id="IPR017946">
    <property type="entry name" value="PLC-like_Pdiesterase_TIM-brl"/>
</dbReference>
<dbReference type="PANTHER" id="PTHR43620">
    <property type="entry name" value="GLYCEROPHOSPHORYL DIESTER PHOSPHODIESTERASE"/>
    <property type="match status" value="1"/>
</dbReference>
<evidence type="ECO:0000259" key="7">
    <source>
        <dbReference type="PROSITE" id="PS51704"/>
    </source>
</evidence>
<comment type="catalytic activity">
    <reaction evidence="6">
        <text>a sn-glycero-3-phosphodiester + H2O = an alcohol + sn-glycerol 3-phosphate + H(+)</text>
        <dbReference type="Rhea" id="RHEA:12969"/>
        <dbReference type="ChEBI" id="CHEBI:15377"/>
        <dbReference type="ChEBI" id="CHEBI:15378"/>
        <dbReference type="ChEBI" id="CHEBI:30879"/>
        <dbReference type="ChEBI" id="CHEBI:57597"/>
        <dbReference type="ChEBI" id="CHEBI:83408"/>
        <dbReference type="EC" id="3.1.4.46"/>
    </reaction>
</comment>
<dbReference type="EMBL" id="JAEVLS010000001">
    <property type="protein sequence ID" value="MBM0104246.1"/>
    <property type="molecule type" value="Genomic_DNA"/>
</dbReference>
<keyword evidence="9" id="KW-1185">Reference proteome</keyword>